<evidence type="ECO:0000313" key="8">
    <source>
        <dbReference type="EMBL" id="RMZ96128.1"/>
    </source>
</evidence>
<comment type="caution">
    <text evidence="8">The sequence shown here is derived from an EMBL/GenBank/DDBJ whole genome shotgun (WGS) entry which is preliminary data.</text>
</comment>
<evidence type="ECO:0000256" key="1">
    <source>
        <dbReference type="ARBA" id="ARBA00004167"/>
    </source>
</evidence>
<dbReference type="Proteomes" id="UP000276133">
    <property type="component" value="Unassembled WGS sequence"/>
</dbReference>
<dbReference type="InterPro" id="IPR045866">
    <property type="entry name" value="FAM210A/B-like"/>
</dbReference>
<accession>A0A3M7PAP7</accession>
<dbReference type="Pfam" id="PF06916">
    <property type="entry name" value="FAM210A-B_dom"/>
    <property type="match status" value="1"/>
</dbReference>
<organism evidence="8 9">
    <name type="scientific">Brachionus plicatilis</name>
    <name type="common">Marine rotifer</name>
    <name type="synonym">Brachionus muelleri</name>
    <dbReference type="NCBI Taxonomy" id="10195"/>
    <lineage>
        <taxon>Eukaryota</taxon>
        <taxon>Metazoa</taxon>
        <taxon>Spiralia</taxon>
        <taxon>Gnathifera</taxon>
        <taxon>Rotifera</taxon>
        <taxon>Eurotatoria</taxon>
        <taxon>Monogononta</taxon>
        <taxon>Pseudotrocha</taxon>
        <taxon>Ploima</taxon>
        <taxon>Brachionidae</taxon>
        <taxon>Brachionus</taxon>
    </lineage>
</organism>
<feature type="domain" description="DUF1279" evidence="7">
    <location>
        <begin position="76"/>
        <end position="199"/>
    </location>
</feature>
<reference evidence="8 9" key="1">
    <citation type="journal article" date="2018" name="Sci. Rep.">
        <title>Genomic signatures of local adaptation to the degree of environmental predictability in rotifers.</title>
        <authorList>
            <person name="Franch-Gras L."/>
            <person name="Hahn C."/>
            <person name="Garcia-Roger E.M."/>
            <person name="Carmona M.J."/>
            <person name="Serra M."/>
            <person name="Gomez A."/>
        </authorList>
    </citation>
    <scope>NUCLEOTIDE SEQUENCE [LARGE SCALE GENOMIC DNA]</scope>
    <source>
        <strain evidence="8">HYR1</strain>
    </source>
</reference>
<proteinExistence type="predicted"/>
<dbReference type="GO" id="GO:0005739">
    <property type="term" value="C:mitochondrion"/>
    <property type="evidence" value="ECO:0007669"/>
    <property type="project" value="TreeGrafter"/>
</dbReference>
<evidence type="ECO:0000256" key="3">
    <source>
        <dbReference type="ARBA" id="ARBA00022989"/>
    </source>
</evidence>
<keyword evidence="9" id="KW-1185">Reference proteome</keyword>
<feature type="transmembrane region" description="Helical" evidence="6">
    <location>
        <begin position="87"/>
        <end position="107"/>
    </location>
</feature>
<gene>
    <name evidence="8" type="ORF">BpHYR1_044184</name>
</gene>
<dbReference type="EMBL" id="REGN01012303">
    <property type="protein sequence ID" value="RMZ96128.1"/>
    <property type="molecule type" value="Genomic_DNA"/>
</dbReference>
<dbReference type="STRING" id="10195.A0A3M7PAP7"/>
<evidence type="ECO:0000256" key="4">
    <source>
        <dbReference type="ARBA" id="ARBA00023054"/>
    </source>
</evidence>
<keyword evidence="2 6" id="KW-0812">Transmembrane</keyword>
<feature type="transmembrane region" description="Helical" evidence="6">
    <location>
        <begin position="175"/>
        <end position="202"/>
    </location>
</feature>
<dbReference type="PANTHER" id="PTHR21377:SF1">
    <property type="entry name" value="PROTEIN FAM210A"/>
    <property type="match status" value="1"/>
</dbReference>
<protein>
    <recommendedName>
        <fullName evidence="7">DUF1279 domain-containing protein</fullName>
    </recommendedName>
</protein>
<dbReference type="AlphaFoldDB" id="A0A3M7PAP7"/>
<dbReference type="PANTHER" id="PTHR21377">
    <property type="entry name" value="PROTEIN FAM210B, MITOCHONDRIAL"/>
    <property type="match status" value="1"/>
</dbReference>
<evidence type="ECO:0000259" key="7">
    <source>
        <dbReference type="Pfam" id="PF06916"/>
    </source>
</evidence>
<evidence type="ECO:0000256" key="6">
    <source>
        <dbReference type="SAM" id="Phobius"/>
    </source>
</evidence>
<evidence type="ECO:0000256" key="5">
    <source>
        <dbReference type="ARBA" id="ARBA00023136"/>
    </source>
</evidence>
<sequence>MNRLSVFRVPSLINQFCKTSNSFKLVTQERTLFKNFCKKQVFEIQKKTIYFQPVRCKHQDSTSVVNQTGSVSIFKRFKDAYKQHGKILIACHFVSSWGWIISFFFLAKAGLDITSVLNVLEKLRVMSRETIDSINTKINTFNLENYLKESFVRHIISEHWIKSIGQSITGQTLKFMITAIVLYKIITPLRYVFTVALTKFVIKLFKKQGRIPLQPPPGSSIKELYTEQKQVIGRRLKVHREKYSKKSVFRNRIIKASQSIFNKASRRKMF</sequence>
<keyword evidence="3 6" id="KW-1133">Transmembrane helix</keyword>
<evidence type="ECO:0000256" key="2">
    <source>
        <dbReference type="ARBA" id="ARBA00022692"/>
    </source>
</evidence>
<dbReference type="OrthoDB" id="5874039at2759"/>
<keyword evidence="4" id="KW-0175">Coiled coil</keyword>
<keyword evidence="5 6" id="KW-0472">Membrane</keyword>
<dbReference type="InterPro" id="IPR009688">
    <property type="entry name" value="FAM210A/B-like_dom"/>
</dbReference>
<name>A0A3M7PAP7_BRAPC</name>
<dbReference type="GO" id="GO:0016020">
    <property type="term" value="C:membrane"/>
    <property type="evidence" value="ECO:0007669"/>
    <property type="project" value="UniProtKB-SubCell"/>
</dbReference>
<evidence type="ECO:0000313" key="9">
    <source>
        <dbReference type="Proteomes" id="UP000276133"/>
    </source>
</evidence>
<comment type="subcellular location">
    <subcellularLocation>
        <location evidence="1">Membrane</location>
        <topology evidence="1">Single-pass membrane protein</topology>
    </subcellularLocation>
</comment>